<dbReference type="InterPro" id="IPR007627">
    <property type="entry name" value="RNA_pol_sigma70_r2"/>
</dbReference>
<dbReference type="PANTHER" id="PTHR43133:SF46">
    <property type="entry name" value="RNA POLYMERASE SIGMA-70 FACTOR ECF SUBFAMILY"/>
    <property type="match status" value="1"/>
</dbReference>
<dbReference type="NCBIfam" id="TIGR02985">
    <property type="entry name" value="Sig70_bacteroi1"/>
    <property type="match status" value="1"/>
</dbReference>
<dbReference type="KEGG" id="agi:FSB73_22570"/>
<dbReference type="Gene3D" id="1.10.10.10">
    <property type="entry name" value="Winged helix-like DNA-binding domain superfamily/Winged helix DNA-binding domain"/>
    <property type="match status" value="1"/>
</dbReference>
<dbReference type="AlphaFoldDB" id="A0A5B8VRF7"/>
<keyword evidence="3" id="KW-0731">Sigma factor</keyword>
<dbReference type="Pfam" id="PF04542">
    <property type="entry name" value="Sigma70_r2"/>
    <property type="match status" value="1"/>
</dbReference>
<dbReference type="Pfam" id="PF08281">
    <property type="entry name" value="Sigma70_r4_2"/>
    <property type="match status" value="1"/>
</dbReference>
<dbReference type="InterPro" id="IPR039425">
    <property type="entry name" value="RNA_pol_sigma-70-like"/>
</dbReference>
<dbReference type="InterPro" id="IPR036388">
    <property type="entry name" value="WH-like_DNA-bd_sf"/>
</dbReference>
<evidence type="ECO:0000259" key="6">
    <source>
        <dbReference type="Pfam" id="PF08281"/>
    </source>
</evidence>
<dbReference type="EMBL" id="CP042434">
    <property type="protein sequence ID" value="QEC74040.1"/>
    <property type="molecule type" value="Genomic_DNA"/>
</dbReference>
<reference evidence="7 8" key="1">
    <citation type="journal article" date="2017" name="Int. J. Syst. Evol. Microbiol.">
        <title>Arachidicoccus ginsenosidivorans sp. nov., with ginsenoside-converting activity isolated from ginseng cultivating soil.</title>
        <authorList>
            <person name="Siddiqi M.Z."/>
            <person name="Aslam Z."/>
            <person name="Im W.T."/>
        </authorList>
    </citation>
    <scope>NUCLEOTIDE SEQUENCE [LARGE SCALE GENOMIC DNA]</scope>
    <source>
        <strain evidence="7 8">Gsoil 809</strain>
    </source>
</reference>
<dbReference type="SUPFAM" id="SSF88659">
    <property type="entry name" value="Sigma3 and sigma4 domains of RNA polymerase sigma factors"/>
    <property type="match status" value="1"/>
</dbReference>
<dbReference type="InterPro" id="IPR014284">
    <property type="entry name" value="RNA_pol_sigma-70_dom"/>
</dbReference>
<dbReference type="InterPro" id="IPR014327">
    <property type="entry name" value="RNA_pol_sigma70_bacteroid"/>
</dbReference>
<dbReference type="NCBIfam" id="TIGR02937">
    <property type="entry name" value="sigma70-ECF"/>
    <property type="match status" value="1"/>
</dbReference>
<keyword evidence="2" id="KW-0805">Transcription regulation</keyword>
<proteinExistence type="inferred from homology"/>
<evidence type="ECO:0000256" key="3">
    <source>
        <dbReference type="ARBA" id="ARBA00023082"/>
    </source>
</evidence>
<dbReference type="GO" id="GO:0006352">
    <property type="term" value="P:DNA-templated transcription initiation"/>
    <property type="evidence" value="ECO:0007669"/>
    <property type="project" value="InterPro"/>
</dbReference>
<dbReference type="SUPFAM" id="SSF88946">
    <property type="entry name" value="Sigma2 domain of RNA polymerase sigma factors"/>
    <property type="match status" value="1"/>
</dbReference>
<dbReference type="InterPro" id="IPR013249">
    <property type="entry name" value="RNA_pol_sigma70_r4_t2"/>
</dbReference>
<dbReference type="InterPro" id="IPR013324">
    <property type="entry name" value="RNA_pol_sigma_r3/r4-like"/>
</dbReference>
<name>A0A5B8VRF7_9BACT</name>
<protein>
    <submittedName>
        <fullName evidence="7">RNA polymerase sigma-70 factor</fullName>
    </submittedName>
</protein>
<keyword evidence="8" id="KW-1185">Reference proteome</keyword>
<dbReference type="Gene3D" id="1.10.1740.10">
    <property type="match status" value="1"/>
</dbReference>
<keyword evidence="4" id="KW-0804">Transcription</keyword>
<evidence type="ECO:0000313" key="7">
    <source>
        <dbReference type="EMBL" id="QEC74040.1"/>
    </source>
</evidence>
<accession>A0A5B8VRF7</accession>
<gene>
    <name evidence="7" type="ORF">FSB73_22570</name>
</gene>
<dbReference type="PANTHER" id="PTHR43133">
    <property type="entry name" value="RNA POLYMERASE ECF-TYPE SIGMA FACTO"/>
    <property type="match status" value="1"/>
</dbReference>
<evidence type="ECO:0000256" key="4">
    <source>
        <dbReference type="ARBA" id="ARBA00023163"/>
    </source>
</evidence>
<evidence type="ECO:0000313" key="8">
    <source>
        <dbReference type="Proteomes" id="UP000321291"/>
    </source>
</evidence>
<feature type="domain" description="RNA polymerase sigma factor 70 region 4 type 2" evidence="6">
    <location>
        <begin position="145"/>
        <end position="194"/>
    </location>
</feature>
<feature type="domain" description="RNA polymerase sigma-70 region 2" evidence="5">
    <location>
        <begin position="49"/>
        <end position="115"/>
    </location>
</feature>
<evidence type="ECO:0000256" key="2">
    <source>
        <dbReference type="ARBA" id="ARBA00023015"/>
    </source>
</evidence>
<dbReference type="InterPro" id="IPR013325">
    <property type="entry name" value="RNA_pol_sigma_r2"/>
</dbReference>
<sequence length="222" mass="25603">MNIQLKNFGGAIDIFTDLSLNCVANDNIDQYIDMPQQTSSQAATFEQEFKMHYSFLCTIAYSIVEDQNASMDIVQEFFLYCWKKRDVIEITHTFKSYAVRAIRNASLNYIKKQNRVKLAQINDLELKADIADTEIDLNDEGKNAALWKAVGQLPEKRKQIFLLSNIEGLKYQEIADKQGVSINTVKTQIRLALQYLRTECSWMINCLLLIISIEFSILFTLF</sequence>
<dbReference type="GO" id="GO:0003677">
    <property type="term" value="F:DNA binding"/>
    <property type="evidence" value="ECO:0007669"/>
    <property type="project" value="InterPro"/>
</dbReference>
<evidence type="ECO:0000256" key="1">
    <source>
        <dbReference type="ARBA" id="ARBA00010641"/>
    </source>
</evidence>
<dbReference type="CDD" id="cd06171">
    <property type="entry name" value="Sigma70_r4"/>
    <property type="match status" value="1"/>
</dbReference>
<dbReference type="GO" id="GO:0016987">
    <property type="term" value="F:sigma factor activity"/>
    <property type="evidence" value="ECO:0007669"/>
    <property type="project" value="UniProtKB-KW"/>
</dbReference>
<comment type="similarity">
    <text evidence="1">Belongs to the sigma-70 factor family. ECF subfamily.</text>
</comment>
<evidence type="ECO:0000259" key="5">
    <source>
        <dbReference type="Pfam" id="PF04542"/>
    </source>
</evidence>
<dbReference type="Proteomes" id="UP000321291">
    <property type="component" value="Chromosome"/>
</dbReference>
<organism evidence="7 8">
    <name type="scientific">Arachidicoccus ginsenosidivorans</name>
    <dbReference type="NCBI Taxonomy" id="496057"/>
    <lineage>
        <taxon>Bacteria</taxon>
        <taxon>Pseudomonadati</taxon>
        <taxon>Bacteroidota</taxon>
        <taxon>Chitinophagia</taxon>
        <taxon>Chitinophagales</taxon>
        <taxon>Chitinophagaceae</taxon>
        <taxon>Arachidicoccus</taxon>
    </lineage>
</organism>